<dbReference type="OrthoDB" id="6581954at2759"/>
<feature type="transmembrane region" description="Helical" evidence="8">
    <location>
        <begin position="467"/>
        <end position="486"/>
    </location>
</feature>
<keyword evidence="9" id="KW-1185">Reference proteome</keyword>
<feature type="binding site" evidence="6">
    <location>
        <position position="60"/>
    </location>
    <ligand>
        <name>Na(+)</name>
        <dbReference type="ChEBI" id="CHEBI:29101"/>
        <label>1</label>
    </ligand>
</feature>
<dbReference type="KEGG" id="bbel:109479496"/>
<feature type="transmembrane region" description="Helical" evidence="8">
    <location>
        <begin position="131"/>
        <end position="159"/>
    </location>
</feature>
<evidence type="ECO:0000256" key="1">
    <source>
        <dbReference type="ARBA" id="ARBA00004141"/>
    </source>
</evidence>
<evidence type="ECO:0000256" key="4">
    <source>
        <dbReference type="ARBA" id="ARBA00022989"/>
    </source>
</evidence>
<gene>
    <name evidence="10 11" type="primary">LOC109479496</name>
</gene>
<evidence type="ECO:0000313" key="9">
    <source>
        <dbReference type="Proteomes" id="UP000515135"/>
    </source>
</evidence>
<keyword evidence="3 8" id="KW-0812">Transmembrane</keyword>
<accession>A0A6P5A1C2</accession>
<dbReference type="AlphaFoldDB" id="A0A6P5A1C2"/>
<comment type="subcellular location">
    <subcellularLocation>
        <location evidence="1">Membrane</location>
        <topology evidence="1">Multi-pass membrane protein</topology>
    </subcellularLocation>
</comment>
<dbReference type="NCBIfam" id="NF037979">
    <property type="entry name" value="Na_transp"/>
    <property type="match status" value="1"/>
</dbReference>
<dbReference type="Proteomes" id="UP000515135">
    <property type="component" value="Unplaced"/>
</dbReference>
<evidence type="ECO:0000256" key="8">
    <source>
        <dbReference type="SAM" id="Phobius"/>
    </source>
</evidence>
<feature type="region of interest" description="Disordered" evidence="7">
    <location>
        <begin position="1"/>
        <end position="36"/>
    </location>
</feature>
<sequence length="582" mass="64739">MADGGKSERTRLVQKDSNDSGLEAVGSTVQPQQDTDRAGRFSSKLGLISSCIGATVGFGNLWRFPRMLANNSGGEGCLQFLLVWLMFLFLWSMQIIIMEYAIGRFTRRAPPMAFHDLLGVKSTWLGGWISLAYFGICCYFGVIVGWSIYYMYYCIFYPLPTTFEESSQIWKTFAEESSWPVFLHFIGTLACTLVIWKGVDTIEPAMKIMIPGLLILIITSFIWSLTQQSAGSALAYIFTPDWKLFGTPRVWIDALSQNAWDTGAATGIYLVYGASMATNMGPVKTGSLIPIINNIVSLMAGTMIFCTVFSTWTNVSPGGDKDDLMTLLKTNGPANTGLTFIWMPILFSTMTGGRVMASLFFLMLVIAGISSYIPSIYSVSQVLVDWGVKREVAAVVMGTLVFLLGVPSAVDIRFLVLQDFVWGSALIISGLVFVYLFWKYGSQNFRLNLLNQAGDGTDWKLPKAWEWLLKCVLPVEGLALLVWWIVSTVQNEKTPWYELGSGSLMTAILGWFVVALFVVGLNVLFVRCRGRVSRCWSSLIDKQDDIPTCCRCCHREDRGGRQNLIVMTDRAGVPDYTYSTVD</sequence>
<dbReference type="GO" id="GO:0046872">
    <property type="term" value="F:metal ion binding"/>
    <property type="evidence" value="ECO:0007669"/>
    <property type="project" value="UniProtKB-KW"/>
</dbReference>
<keyword evidence="6" id="KW-0479">Metal-binding</keyword>
<evidence type="ECO:0000313" key="10">
    <source>
        <dbReference type="RefSeq" id="XP_019637022.1"/>
    </source>
</evidence>
<evidence type="ECO:0000256" key="2">
    <source>
        <dbReference type="ARBA" id="ARBA00022448"/>
    </source>
</evidence>
<feature type="transmembrane region" description="Helical" evidence="8">
    <location>
        <begin position="179"/>
        <end position="196"/>
    </location>
</feature>
<dbReference type="RefSeq" id="XP_019637023.1">
    <property type="nucleotide sequence ID" value="XM_019781464.1"/>
</dbReference>
<name>A0A6P5A1C2_BRABE</name>
<dbReference type="SUPFAM" id="SSF161070">
    <property type="entry name" value="SNF-like"/>
    <property type="match status" value="1"/>
</dbReference>
<evidence type="ECO:0000313" key="11">
    <source>
        <dbReference type="RefSeq" id="XP_019637023.1"/>
    </source>
</evidence>
<feature type="binding site" evidence="6">
    <location>
        <position position="293"/>
    </location>
    <ligand>
        <name>Na(+)</name>
        <dbReference type="ChEBI" id="CHEBI:29101"/>
        <label>1</label>
    </ligand>
</feature>
<dbReference type="GO" id="GO:0016020">
    <property type="term" value="C:membrane"/>
    <property type="evidence" value="ECO:0007669"/>
    <property type="project" value="UniProtKB-SubCell"/>
</dbReference>
<dbReference type="PANTHER" id="PTHR42948">
    <property type="entry name" value="TRANSPORTER"/>
    <property type="match status" value="1"/>
</dbReference>
<feature type="transmembrane region" description="Helical" evidence="8">
    <location>
        <begin position="45"/>
        <end position="62"/>
    </location>
</feature>
<dbReference type="RefSeq" id="XP_019637022.1">
    <property type="nucleotide sequence ID" value="XM_019781463.1"/>
</dbReference>
<feature type="binding site" evidence="6">
    <location>
        <position position="371"/>
    </location>
    <ligand>
        <name>Na(+)</name>
        <dbReference type="ChEBI" id="CHEBI:29101"/>
        <label>1</label>
    </ligand>
</feature>
<organism evidence="9 10">
    <name type="scientific">Branchiostoma belcheri</name>
    <name type="common">Amphioxus</name>
    <dbReference type="NCBI Taxonomy" id="7741"/>
    <lineage>
        <taxon>Eukaryota</taxon>
        <taxon>Metazoa</taxon>
        <taxon>Chordata</taxon>
        <taxon>Cephalochordata</taxon>
        <taxon>Leptocardii</taxon>
        <taxon>Amphioxiformes</taxon>
        <taxon>Branchiostomatidae</taxon>
        <taxon>Branchiostoma</taxon>
    </lineage>
</organism>
<dbReference type="GeneID" id="109479496"/>
<feature type="transmembrane region" description="Helical" evidence="8">
    <location>
        <begin position="334"/>
        <end position="353"/>
    </location>
</feature>
<feature type="transmembrane region" description="Helical" evidence="8">
    <location>
        <begin position="208"/>
        <end position="226"/>
    </location>
</feature>
<keyword evidence="6" id="KW-0915">Sodium</keyword>
<dbReference type="InterPro" id="IPR000175">
    <property type="entry name" value="Na/ntran_symport"/>
</dbReference>
<feature type="compositionally biased region" description="Basic and acidic residues" evidence="7">
    <location>
        <begin position="1"/>
        <end position="18"/>
    </location>
</feature>
<evidence type="ECO:0000256" key="5">
    <source>
        <dbReference type="ARBA" id="ARBA00023136"/>
    </source>
</evidence>
<dbReference type="PRINTS" id="PR00176">
    <property type="entry name" value="NANEUSMPORT"/>
</dbReference>
<proteinExistence type="predicted"/>
<dbReference type="PANTHER" id="PTHR42948:SF1">
    <property type="entry name" value="TRANSPORTER"/>
    <property type="match status" value="1"/>
</dbReference>
<reference evidence="10 11" key="1">
    <citation type="submission" date="2025-04" db="UniProtKB">
        <authorList>
            <consortium name="RefSeq"/>
        </authorList>
    </citation>
    <scope>IDENTIFICATION</scope>
    <source>
        <tissue evidence="10 11">Gonad</tissue>
    </source>
</reference>
<dbReference type="Pfam" id="PF00209">
    <property type="entry name" value="SNF"/>
    <property type="match status" value="2"/>
</dbReference>
<feature type="transmembrane region" description="Helical" evidence="8">
    <location>
        <begin position="392"/>
        <end position="414"/>
    </location>
</feature>
<dbReference type="InterPro" id="IPR037272">
    <property type="entry name" value="SNS_sf"/>
</dbReference>
<evidence type="ECO:0000256" key="6">
    <source>
        <dbReference type="PIRSR" id="PIRSR600175-1"/>
    </source>
</evidence>
<feature type="binding site" evidence="6">
    <location>
        <position position="56"/>
    </location>
    <ligand>
        <name>Na(+)</name>
        <dbReference type="ChEBI" id="CHEBI:29101"/>
        <label>1</label>
    </ligand>
</feature>
<feature type="transmembrane region" description="Helical" evidence="8">
    <location>
        <begin position="82"/>
        <end position="102"/>
    </location>
</feature>
<protein>
    <submittedName>
        <fullName evidence="10 11">Uncharacterized protein LOC109479496</fullName>
    </submittedName>
</protein>
<dbReference type="PROSITE" id="PS50267">
    <property type="entry name" value="NA_NEUROTRAN_SYMP_3"/>
    <property type="match status" value="1"/>
</dbReference>
<evidence type="ECO:0000256" key="3">
    <source>
        <dbReference type="ARBA" id="ARBA00022692"/>
    </source>
</evidence>
<evidence type="ECO:0000256" key="7">
    <source>
        <dbReference type="SAM" id="MobiDB-lite"/>
    </source>
</evidence>
<keyword evidence="2" id="KW-0813">Transport</keyword>
<feature type="transmembrane region" description="Helical" evidence="8">
    <location>
        <begin position="291"/>
        <end position="313"/>
    </location>
</feature>
<keyword evidence="5 8" id="KW-0472">Membrane</keyword>
<feature type="transmembrane region" description="Helical" evidence="8">
    <location>
        <begin position="506"/>
        <end position="526"/>
    </location>
</feature>
<feature type="transmembrane region" description="Helical" evidence="8">
    <location>
        <begin position="359"/>
        <end position="380"/>
    </location>
</feature>
<keyword evidence="4 8" id="KW-1133">Transmembrane helix</keyword>
<feature type="transmembrane region" description="Helical" evidence="8">
    <location>
        <begin position="420"/>
        <end position="438"/>
    </location>
</feature>
<feature type="binding site" evidence="6">
    <location>
        <position position="53"/>
    </location>
    <ligand>
        <name>Na(+)</name>
        <dbReference type="ChEBI" id="CHEBI:29101"/>
        <label>1</label>
    </ligand>
</feature>